<evidence type="ECO:0008006" key="4">
    <source>
        <dbReference type="Google" id="ProtNLM"/>
    </source>
</evidence>
<evidence type="ECO:0000256" key="1">
    <source>
        <dbReference type="SAM" id="Phobius"/>
    </source>
</evidence>
<evidence type="ECO:0000313" key="2">
    <source>
        <dbReference type="EMBL" id="KAI1705248.1"/>
    </source>
</evidence>
<comment type="caution">
    <text evidence="2">The sequence shown here is derived from an EMBL/GenBank/DDBJ whole genome shotgun (WGS) entry which is preliminary data.</text>
</comment>
<proteinExistence type="predicted"/>
<feature type="transmembrane region" description="Helical" evidence="1">
    <location>
        <begin position="60"/>
        <end position="80"/>
    </location>
</feature>
<keyword evidence="1" id="KW-1133">Transmembrane helix</keyword>
<sequence>MPYVYNNGRYVEEPSTSHAEELDESQFVDEEVKAASEVSAAVMIALSVLLCVGLCTINPVLIASAFGPVAAYGSVFYVHSCNFDARRGNPLAGAYVFSAFYIFVGIGFFLYFVMDCFQKSPSMSPMFSIPLALVCLPFIAYQFYCVGLFYKDGQDHYHLWKARNCHNRYCTHAPGTGLQQQWPIWKSQSRNFEPQGRSWASSRKDRTTYNQVNAVKIVENPMETYQNCNICMHGTNPTHNANGTTTKSSDMDPEKGNCLECPD</sequence>
<keyword evidence="1" id="KW-0812">Transmembrane</keyword>
<dbReference type="Proteomes" id="UP001201812">
    <property type="component" value="Unassembled WGS sequence"/>
</dbReference>
<keyword evidence="1" id="KW-0472">Membrane</keyword>
<organism evidence="2 3">
    <name type="scientific">Ditylenchus destructor</name>
    <dbReference type="NCBI Taxonomy" id="166010"/>
    <lineage>
        <taxon>Eukaryota</taxon>
        <taxon>Metazoa</taxon>
        <taxon>Ecdysozoa</taxon>
        <taxon>Nematoda</taxon>
        <taxon>Chromadorea</taxon>
        <taxon>Rhabditida</taxon>
        <taxon>Tylenchina</taxon>
        <taxon>Tylenchomorpha</taxon>
        <taxon>Sphaerularioidea</taxon>
        <taxon>Anguinidae</taxon>
        <taxon>Anguininae</taxon>
        <taxon>Ditylenchus</taxon>
    </lineage>
</organism>
<accession>A0AAD4MVY3</accession>
<feature type="transmembrane region" description="Helical" evidence="1">
    <location>
        <begin position="92"/>
        <end position="114"/>
    </location>
</feature>
<reference evidence="2" key="1">
    <citation type="submission" date="2022-01" db="EMBL/GenBank/DDBJ databases">
        <title>Genome Sequence Resource for Two Populations of Ditylenchus destructor, the Migratory Endoparasitic Phytonematode.</title>
        <authorList>
            <person name="Zhang H."/>
            <person name="Lin R."/>
            <person name="Xie B."/>
        </authorList>
    </citation>
    <scope>NUCLEOTIDE SEQUENCE</scope>
    <source>
        <strain evidence="2">BazhouSP</strain>
    </source>
</reference>
<dbReference type="EMBL" id="JAKKPZ010000058">
    <property type="protein sequence ID" value="KAI1705248.1"/>
    <property type="molecule type" value="Genomic_DNA"/>
</dbReference>
<protein>
    <recommendedName>
        <fullName evidence="4">Transmembrane protein</fullName>
    </recommendedName>
</protein>
<feature type="transmembrane region" description="Helical" evidence="1">
    <location>
        <begin position="126"/>
        <end position="144"/>
    </location>
</feature>
<gene>
    <name evidence="2" type="ORF">DdX_13716</name>
</gene>
<name>A0AAD4MVY3_9BILA</name>
<keyword evidence="3" id="KW-1185">Reference proteome</keyword>
<dbReference type="AlphaFoldDB" id="A0AAD4MVY3"/>
<evidence type="ECO:0000313" key="3">
    <source>
        <dbReference type="Proteomes" id="UP001201812"/>
    </source>
</evidence>